<evidence type="ECO:0008006" key="5">
    <source>
        <dbReference type="Google" id="ProtNLM"/>
    </source>
</evidence>
<gene>
    <name evidence="3" type="ORF">SAMN02745244_02784</name>
</gene>
<dbReference type="OrthoDB" id="3729558at2"/>
<feature type="transmembrane region" description="Helical" evidence="1">
    <location>
        <begin position="216"/>
        <end position="237"/>
    </location>
</feature>
<accession>A0A1M6KBJ2</accession>
<dbReference type="AlphaFoldDB" id="A0A1M6KBJ2"/>
<proteinExistence type="predicted"/>
<organism evidence="3 4">
    <name type="scientific">Tessaracoccus bendigoensis DSM 12906</name>
    <dbReference type="NCBI Taxonomy" id="1123357"/>
    <lineage>
        <taxon>Bacteria</taxon>
        <taxon>Bacillati</taxon>
        <taxon>Actinomycetota</taxon>
        <taxon>Actinomycetes</taxon>
        <taxon>Propionibacteriales</taxon>
        <taxon>Propionibacteriaceae</taxon>
        <taxon>Tessaracoccus</taxon>
    </lineage>
</organism>
<feature type="chain" id="PRO_5039280677" description="Integral membrane protein" evidence="2">
    <location>
        <begin position="21"/>
        <end position="295"/>
    </location>
</feature>
<evidence type="ECO:0000256" key="2">
    <source>
        <dbReference type="SAM" id="SignalP"/>
    </source>
</evidence>
<keyword evidence="1" id="KW-1133">Transmembrane helix</keyword>
<evidence type="ECO:0000313" key="4">
    <source>
        <dbReference type="Proteomes" id="UP000184512"/>
    </source>
</evidence>
<dbReference type="STRING" id="1123357.SAMN02745244_02784"/>
<name>A0A1M6KBJ2_9ACTN</name>
<feature type="signal peptide" evidence="2">
    <location>
        <begin position="1"/>
        <end position="20"/>
    </location>
</feature>
<dbReference type="RefSeq" id="WP_073189336.1">
    <property type="nucleotide sequence ID" value="NZ_FQZG01000058.1"/>
</dbReference>
<sequence length="295" mass="30851">MRVARSLLSLLLLLCAVACALLSGGAQWLNAMARTPEPAAQLIGPLASDPRVLSAIADELEQSAIDRIPAVARAVPGLGTHIETVLTRAVDEALAGEGVEEAWLETINRTRAASVAELDAYRADPSETPTMWLDLTPFVELGRARLIAVADARVQPYLEQITWGDDLVVALGRPDARTATVASELLGLVQHWQWGFAAAGILAAVGLLAGSRRGRWLALTVAALLGMGAVLVGRTVLGRVELAGSGSTQAAVTAALVEATADALLTTTATWAWLLLALAGVGVVGLVLAGRRRRR</sequence>
<keyword evidence="2" id="KW-0732">Signal</keyword>
<dbReference type="Proteomes" id="UP000184512">
    <property type="component" value="Unassembled WGS sequence"/>
</dbReference>
<keyword evidence="1" id="KW-0472">Membrane</keyword>
<reference evidence="3 4" key="1">
    <citation type="submission" date="2016-11" db="EMBL/GenBank/DDBJ databases">
        <authorList>
            <person name="Jaros S."/>
            <person name="Januszkiewicz K."/>
            <person name="Wedrychowicz H."/>
        </authorList>
    </citation>
    <scope>NUCLEOTIDE SEQUENCE [LARGE SCALE GENOMIC DNA]</scope>
    <source>
        <strain evidence="3 4">DSM 12906</strain>
    </source>
</reference>
<feature type="transmembrane region" description="Helical" evidence="1">
    <location>
        <begin position="192"/>
        <end position="209"/>
    </location>
</feature>
<keyword evidence="4" id="KW-1185">Reference proteome</keyword>
<evidence type="ECO:0000313" key="3">
    <source>
        <dbReference type="EMBL" id="SHJ56300.1"/>
    </source>
</evidence>
<evidence type="ECO:0000256" key="1">
    <source>
        <dbReference type="SAM" id="Phobius"/>
    </source>
</evidence>
<keyword evidence="1" id="KW-0812">Transmembrane</keyword>
<protein>
    <recommendedName>
        <fullName evidence="5">Integral membrane protein</fullName>
    </recommendedName>
</protein>
<dbReference type="EMBL" id="FQZG01000058">
    <property type="protein sequence ID" value="SHJ56300.1"/>
    <property type="molecule type" value="Genomic_DNA"/>
</dbReference>
<feature type="transmembrane region" description="Helical" evidence="1">
    <location>
        <begin position="271"/>
        <end position="289"/>
    </location>
</feature>